<evidence type="ECO:0000313" key="3">
    <source>
        <dbReference type="Proteomes" id="UP000312512"/>
    </source>
</evidence>
<evidence type="ECO:0000259" key="1">
    <source>
        <dbReference type="SMART" id="SM00382"/>
    </source>
</evidence>
<dbReference type="SMART" id="SM00382">
    <property type="entry name" value="AAA"/>
    <property type="match status" value="1"/>
</dbReference>
<feature type="domain" description="AAA+ ATPase" evidence="1">
    <location>
        <begin position="354"/>
        <end position="478"/>
    </location>
</feature>
<dbReference type="InterPro" id="IPR054567">
    <property type="entry name" value="NNH7"/>
</dbReference>
<dbReference type="Pfam" id="PF22738">
    <property type="entry name" value="NNH7"/>
    <property type="match status" value="1"/>
</dbReference>
<keyword evidence="3" id="KW-1185">Reference proteome</keyword>
<proteinExistence type="predicted"/>
<dbReference type="EMBL" id="VDLX02000031">
    <property type="protein sequence ID" value="KAB8185188.1"/>
    <property type="molecule type" value="Genomic_DNA"/>
</dbReference>
<dbReference type="InterPro" id="IPR003593">
    <property type="entry name" value="AAA+_ATPase"/>
</dbReference>
<gene>
    <name evidence="2" type="ORF">FH608_047745</name>
</gene>
<comment type="caution">
    <text evidence="2">The sequence shown here is derived from an EMBL/GenBank/DDBJ whole genome shotgun (WGS) entry which is preliminary data.</text>
</comment>
<organism evidence="2 3">
    <name type="scientific">Nonomuraea phyllanthi</name>
    <dbReference type="NCBI Taxonomy" id="2219224"/>
    <lineage>
        <taxon>Bacteria</taxon>
        <taxon>Bacillati</taxon>
        <taxon>Actinomycetota</taxon>
        <taxon>Actinomycetes</taxon>
        <taxon>Streptosporangiales</taxon>
        <taxon>Streptosporangiaceae</taxon>
        <taxon>Nonomuraea</taxon>
    </lineage>
</organism>
<dbReference type="GO" id="GO:0016887">
    <property type="term" value="F:ATP hydrolysis activity"/>
    <property type="evidence" value="ECO:0007669"/>
    <property type="project" value="InterPro"/>
</dbReference>
<sequence>MRRRTLGYEDAVRILGKESSVVRALGRLAGSGLTVATAGGSDVALGLFDLKGEVERLAQDAASVVRERVGGLTRFERSELLEAAHAVIIVAAFFAALDDLDAELRTTLNTTTLELVRAEQAALAAGRPTGSGRLAGLVEVLNTPGSLPDMYDQWVEAPLAAYYQTLTVRLLEFGPGTAVWDRTDATTRRRWTAALKAHLPKLATTRYEKMLRQLAGDYPEVAFWAHQTGVRVLLDELRAARQDVADTGTKLAGLAAMVRWMSQGRAPDELRTALAVEYRTQVDRPLTDPDAVPDGVRLPKLHDIYINPSYSRLTRLGRAVEQPEQVSEGGWRTAERGDDLETFLLQHLISPAATRAPLVVLGQPGAGKSLLTQMLAAELPPDDYLVVRVELRNVSADADIQRQIEEALHQLTTVEHEWRTVAASCAPALPVVLLDGFDELLQASTTVHFDYLEKVKDFQDREARHGRPAAVIVTSRTAVADQVRYPRDSVVVRLEEFTDRQVRRWVDSWHAANPHRALNAEEALAHGVVARQPLLLFMLALFHADGGELQGRIGRTELYESLFSRFAEREVDKRGRHLSERDRRVLVARELYVMSMVAFSMFNRNSQSVSDEDLARDLEALPFGGDLSRGDTARELAGRFFFKLFVHRNQAVEGHTTHRRYEFLHASFGEFLVGRWIADELVRMVQRLLKNADDPVPVPPDDSRLRTVASFSVLIDRARVVEVISDRLRARPPEELVELRTLLIRLFRECMDSRAAELVSPAYEPIRLGVPARFAVYSANLCILLVQTAAALSTADPSLTRIPISAFPGFFATTRSWYAHLHPRSWYDLVDVVRVTGDPQDPQLSSWTATWTPDEAPYRASDLLGGIAMRTDPLVVRGSWVGRMFKETALLGSETQEDMVETLLPFLGAVGLARGTDFPIGSSGALTMELLIRRYPFDPRSRAEVYLDVLDRQPRPSVGFARLFLDALRSDSEQVQTLVVAEARQAFEWLAWTHVTAFLDTIRNTRTGQYRVPPDWASRPHLADSIDVHNYCALLGFHEVPHRFDVRDLACLLALRDLAGLSALEQVQALCRAFPNWEHSGFRQLARIAVWAAMAERDLVAYAPPFLELSREQADCLDAVAPGYLARIRGLAALQTDGDPLPIA</sequence>
<accession>A0A5C4V4I3</accession>
<dbReference type="PANTHER" id="PTHR46312">
    <property type="entry name" value="NACHT DOMAIN-CONTAINING PROTEIN"/>
    <property type="match status" value="1"/>
</dbReference>
<dbReference type="OrthoDB" id="419933at2"/>
<reference evidence="2 3" key="1">
    <citation type="submission" date="2019-10" db="EMBL/GenBank/DDBJ databases">
        <title>Nonomuraea sp. nov., isolated from Phyllanthus amarus.</title>
        <authorList>
            <person name="Klykleung N."/>
            <person name="Tanasupawat S."/>
        </authorList>
    </citation>
    <scope>NUCLEOTIDE SEQUENCE [LARGE SCALE GENOMIC DNA]</scope>
    <source>
        <strain evidence="2 3">PA1-10</strain>
    </source>
</reference>
<dbReference type="InterPro" id="IPR049945">
    <property type="entry name" value="AAA_22"/>
</dbReference>
<dbReference type="Gene3D" id="3.40.50.300">
    <property type="entry name" value="P-loop containing nucleotide triphosphate hydrolases"/>
    <property type="match status" value="1"/>
</dbReference>
<evidence type="ECO:0000313" key="2">
    <source>
        <dbReference type="EMBL" id="KAB8185188.1"/>
    </source>
</evidence>
<dbReference type="Pfam" id="PF13401">
    <property type="entry name" value="AAA_22"/>
    <property type="match status" value="1"/>
</dbReference>
<dbReference type="SUPFAM" id="SSF52540">
    <property type="entry name" value="P-loop containing nucleoside triphosphate hydrolases"/>
    <property type="match status" value="1"/>
</dbReference>
<name>A0A5C4V4I3_9ACTN</name>
<dbReference type="InterPro" id="IPR027417">
    <property type="entry name" value="P-loop_NTPase"/>
</dbReference>
<dbReference type="RefSeq" id="WP_139637851.1">
    <property type="nucleotide sequence ID" value="NZ_VDLX02000031.1"/>
</dbReference>
<dbReference type="AlphaFoldDB" id="A0A5C4V4I3"/>
<dbReference type="Proteomes" id="UP000312512">
    <property type="component" value="Unassembled WGS sequence"/>
</dbReference>
<protein>
    <recommendedName>
        <fullName evidence="1">AAA+ ATPase domain-containing protein</fullName>
    </recommendedName>
</protein>
<dbReference type="PANTHER" id="PTHR46312:SF2">
    <property type="entry name" value="NUCLEOTIDE-BINDING OLIGOMERIZATION DOMAIN-CONTAINING PROTEIN 2-LIKE"/>
    <property type="match status" value="1"/>
</dbReference>